<dbReference type="AlphaFoldDB" id="A0A7U9DSK1"/>
<accession>A0A7U9DSK1</accession>
<protein>
    <submittedName>
        <fullName evidence="2">Uncharacterized protein</fullName>
    </submittedName>
</protein>
<feature type="region of interest" description="Disordered" evidence="1">
    <location>
        <begin position="1"/>
        <end position="64"/>
    </location>
</feature>
<proteinExistence type="predicted"/>
<name>A0A7U9DSK1_STRLI</name>
<dbReference type="EMBL" id="CM001889">
    <property type="protein sequence ID" value="EOY46283.1"/>
    <property type="molecule type" value="Genomic_DNA"/>
</dbReference>
<evidence type="ECO:0000256" key="1">
    <source>
        <dbReference type="SAM" id="MobiDB-lite"/>
    </source>
</evidence>
<sequence>MSGLPVGAAVPARGAEGSEDGAEGSQDGAANPADGPVDAVDAVDGGDTVMTPPPWGRSRRIGSG</sequence>
<organism evidence="2 3">
    <name type="scientific">Streptomyces lividans 1326</name>
    <dbReference type="NCBI Taxonomy" id="1200984"/>
    <lineage>
        <taxon>Bacteria</taxon>
        <taxon>Bacillati</taxon>
        <taxon>Actinomycetota</taxon>
        <taxon>Actinomycetes</taxon>
        <taxon>Kitasatosporales</taxon>
        <taxon>Streptomycetaceae</taxon>
        <taxon>Streptomyces</taxon>
    </lineage>
</organism>
<evidence type="ECO:0000313" key="2">
    <source>
        <dbReference type="EMBL" id="EOY46283.1"/>
    </source>
</evidence>
<feature type="compositionally biased region" description="Low complexity" evidence="1">
    <location>
        <begin position="23"/>
        <end position="47"/>
    </location>
</feature>
<gene>
    <name evidence="2" type="ORF">SLI_1566</name>
</gene>
<reference evidence="3" key="1">
    <citation type="journal article" date="2013" name="Genome Biol. Evol.">
        <title>The genome sequence of Streptomyces lividans 66 reveals a novel tRNA-dependent peptide biosynthetic system within a metal-related genomic island.</title>
        <authorList>
            <person name="Cruz-Morales P."/>
            <person name="Vijgenboom E."/>
            <person name="Iruegas-Bocardo F."/>
            <person name="Girard G."/>
            <person name="Yanez-Guerra L.A."/>
            <person name="Ramos-Aboites H.E."/>
            <person name="Pernodet J.L."/>
            <person name="Anne J."/>
            <person name="van Wezel G.P."/>
            <person name="Barona-Gomez F."/>
        </authorList>
    </citation>
    <scope>NUCLEOTIDE SEQUENCE [LARGE SCALE GENOMIC DNA]</scope>
    <source>
        <strain evidence="3">1326</strain>
    </source>
</reference>
<evidence type="ECO:0000313" key="3">
    <source>
        <dbReference type="Proteomes" id="UP000014062"/>
    </source>
</evidence>
<dbReference type="Proteomes" id="UP000014062">
    <property type="component" value="Chromosome"/>
</dbReference>